<dbReference type="EMBL" id="FOFB01000001">
    <property type="protein sequence ID" value="SEP57429.1"/>
    <property type="molecule type" value="Genomic_DNA"/>
</dbReference>
<dbReference type="SUPFAM" id="SSF53649">
    <property type="entry name" value="Alkaline phosphatase-like"/>
    <property type="match status" value="1"/>
</dbReference>
<dbReference type="InterPro" id="IPR017850">
    <property type="entry name" value="Alkaline_phosphatase_core_sf"/>
</dbReference>
<protein>
    <submittedName>
        <fullName evidence="4">Arylsulfatase A</fullName>
    </submittedName>
</protein>
<dbReference type="Gene3D" id="3.30.1120.10">
    <property type="match status" value="1"/>
</dbReference>
<proteinExistence type="inferred from homology"/>
<dbReference type="GO" id="GO:0004065">
    <property type="term" value="F:arylsulfatase activity"/>
    <property type="evidence" value="ECO:0007669"/>
    <property type="project" value="TreeGrafter"/>
</dbReference>
<dbReference type="Pfam" id="PF00884">
    <property type="entry name" value="Sulfatase"/>
    <property type="match status" value="1"/>
</dbReference>
<reference evidence="5" key="1">
    <citation type="submission" date="2016-10" db="EMBL/GenBank/DDBJ databases">
        <authorList>
            <person name="Varghese N."/>
            <person name="Submissions S."/>
        </authorList>
    </citation>
    <scope>NUCLEOTIDE SEQUENCE [LARGE SCALE GENOMIC DNA]</scope>
    <source>
        <strain evidence="5">DSM 24740</strain>
    </source>
</reference>
<evidence type="ECO:0000256" key="1">
    <source>
        <dbReference type="ARBA" id="ARBA00008779"/>
    </source>
</evidence>
<dbReference type="FunCoup" id="A0A1H8YYZ2">
    <property type="interactions" value="130"/>
</dbReference>
<dbReference type="Proteomes" id="UP000199021">
    <property type="component" value="Unassembled WGS sequence"/>
</dbReference>
<feature type="domain" description="Sulfatase N-terminal" evidence="3">
    <location>
        <begin position="2"/>
        <end position="316"/>
    </location>
</feature>
<dbReference type="FunFam" id="3.40.720.10:FF:000070">
    <property type="entry name" value="Arylsulfatase A"/>
    <property type="match status" value="1"/>
</dbReference>
<dbReference type="InParanoid" id="A0A1H8YYZ2"/>
<comment type="similarity">
    <text evidence="1">Belongs to the sulfatase family.</text>
</comment>
<evidence type="ECO:0000259" key="3">
    <source>
        <dbReference type="Pfam" id="PF00884"/>
    </source>
</evidence>
<dbReference type="InterPro" id="IPR000917">
    <property type="entry name" value="Sulfatase_N"/>
</dbReference>
<dbReference type="AlphaFoldDB" id="A0A1H8YYZ2"/>
<evidence type="ECO:0000313" key="5">
    <source>
        <dbReference type="Proteomes" id="UP000199021"/>
    </source>
</evidence>
<organism evidence="4 5">
    <name type="scientific">Neolewinella agarilytica</name>
    <dbReference type="NCBI Taxonomy" id="478744"/>
    <lineage>
        <taxon>Bacteria</taxon>
        <taxon>Pseudomonadati</taxon>
        <taxon>Bacteroidota</taxon>
        <taxon>Saprospiria</taxon>
        <taxon>Saprospirales</taxon>
        <taxon>Lewinellaceae</taxon>
        <taxon>Neolewinella</taxon>
    </lineage>
</organism>
<dbReference type="CDD" id="cd16146">
    <property type="entry name" value="ARS_like"/>
    <property type="match status" value="1"/>
</dbReference>
<sequence length="573" mass="63751">MNIVLIMTDDQGYGDIAAHGNPWLNTPEMDALHDESVRFTNFHVATTCAPTRAGLMSGVNCNRAGAWHTIGGRSLLASRFTTLASELQSAGYATGIFGKWHLGDNYPFRPQDRGFDEVLIHGGGGVGQTPDAWGNDYFDDTYFHNGVPKKYEGYCTDVWFEEAGDFMKEKVEKGEPFFTYIVTNTPHGPYHIADKYVDPYRDNTEIPNPRFCGMIANVDDNIGRLRAQLRDLDIEDNTLIVFMTDNGTSSGANLGKDRHVTKGYNAGMRGRKVDEYEGGHRVPLFLRFPKGGPSPVAHDELTTYTDILPTLLDIVGHPLEVDYPLDGQSLLPLIQNGEQPELNDRIVVVDTQREELLEKGKRSCVMMQDWRLINGKELYKLKDDPGQRENLISTQPELAGKLNEAYEDWWRQVAIDSAMMSRIIVGHPAENPALITAHDWHTETGSPWNQNLVRAGQVHNGYWAIDVAEAGEYLINLYRWPPGVARQFAATVPSMPAVPGGDGYKEGVTINPQNAVLKVGEKVLKLEVAPGAEAISKVVYLLKGPQDLQTWITDEQGVTRGAYYVSLELLNSK</sequence>
<keyword evidence="2" id="KW-0378">Hydrolase</keyword>
<gene>
    <name evidence="4" type="ORF">SAMN05444359_10197</name>
</gene>
<dbReference type="PANTHER" id="PTHR42693:SF53">
    <property type="entry name" value="ENDO-4-O-SULFATASE"/>
    <property type="match status" value="1"/>
</dbReference>
<dbReference type="Gene3D" id="3.40.720.10">
    <property type="entry name" value="Alkaline Phosphatase, subunit A"/>
    <property type="match status" value="1"/>
</dbReference>
<evidence type="ECO:0000313" key="4">
    <source>
        <dbReference type="EMBL" id="SEP57429.1"/>
    </source>
</evidence>
<name>A0A1H8YYZ2_9BACT</name>
<evidence type="ECO:0000256" key="2">
    <source>
        <dbReference type="ARBA" id="ARBA00022801"/>
    </source>
</evidence>
<dbReference type="PANTHER" id="PTHR42693">
    <property type="entry name" value="ARYLSULFATASE FAMILY MEMBER"/>
    <property type="match status" value="1"/>
</dbReference>
<keyword evidence="5" id="KW-1185">Reference proteome</keyword>
<dbReference type="InterPro" id="IPR050738">
    <property type="entry name" value="Sulfatase"/>
</dbReference>
<dbReference type="STRING" id="478744.SAMN05444359_10197"/>
<accession>A0A1H8YYZ2</accession>